<dbReference type="PANTHER" id="PTHR42747">
    <property type="entry name" value="NITRONATE MONOOXYGENASE-RELATED"/>
    <property type="match status" value="1"/>
</dbReference>
<evidence type="ECO:0000256" key="6">
    <source>
        <dbReference type="ARBA" id="ARBA00023002"/>
    </source>
</evidence>
<dbReference type="SUPFAM" id="SSF51412">
    <property type="entry name" value="Inosine monophosphate dehydrogenase (IMPDH)"/>
    <property type="match status" value="1"/>
</dbReference>
<comment type="caution">
    <text evidence="10">The sequence shown here is derived from an EMBL/GenBank/DDBJ whole genome shotgun (WGS) entry which is preliminary data.</text>
</comment>
<evidence type="ECO:0000256" key="8">
    <source>
        <dbReference type="ARBA" id="ARBA00031155"/>
    </source>
</evidence>
<organism evidence="10 11">
    <name type="scientific">Pseudophaeobacter arcticus</name>
    <dbReference type="NCBI Taxonomy" id="385492"/>
    <lineage>
        <taxon>Bacteria</taxon>
        <taxon>Pseudomonadati</taxon>
        <taxon>Pseudomonadota</taxon>
        <taxon>Alphaproteobacteria</taxon>
        <taxon>Rhodobacterales</taxon>
        <taxon>Paracoccaceae</taxon>
        <taxon>Pseudophaeobacter</taxon>
    </lineage>
</organism>
<evidence type="ECO:0000256" key="1">
    <source>
        <dbReference type="ARBA" id="ARBA00001917"/>
    </source>
</evidence>
<evidence type="ECO:0000256" key="3">
    <source>
        <dbReference type="ARBA" id="ARBA00022575"/>
    </source>
</evidence>
<keyword evidence="4" id="KW-0285">Flavoprotein</keyword>
<keyword evidence="5" id="KW-0288">FMN</keyword>
<comment type="catalytic activity">
    <reaction evidence="9">
        <text>3 propionate 3-nitronate + 3 O2 + H2O = 3 3-oxopropanoate + 2 nitrate + nitrite + H2O2 + 3 H(+)</text>
        <dbReference type="Rhea" id="RHEA:57332"/>
        <dbReference type="ChEBI" id="CHEBI:15377"/>
        <dbReference type="ChEBI" id="CHEBI:15378"/>
        <dbReference type="ChEBI" id="CHEBI:15379"/>
        <dbReference type="ChEBI" id="CHEBI:16240"/>
        <dbReference type="ChEBI" id="CHEBI:16301"/>
        <dbReference type="ChEBI" id="CHEBI:17632"/>
        <dbReference type="ChEBI" id="CHEBI:33190"/>
        <dbReference type="ChEBI" id="CHEBI:136067"/>
    </reaction>
</comment>
<dbReference type="Gene3D" id="3.20.20.70">
    <property type="entry name" value="Aldolase class I"/>
    <property type="match status" value="1"/>
</dbReference>
<comment type="cofactor">
    <cofactor evidence="1">
        <name>FMN</name>
        <dbReference type="ChEBI" id="CHEBI:58210"/>
    </cofactor>
</comment>
<keyword evidence="6" id="KW-0560">Oxidoreductase</keyword>
<protein>
    <recommendedName>
        <fullName evidence="8">Propionate 3-nitronate monooxygenase</fullName>
    </recommendedName>
</protein>
<evidence type="ECO:0000313" key="11">
    <source>
        <dbReference type="Proteomes" id="UP001441944"/>
    </source>
</evidence>
<evidence type="ECO:0000256" key="4">
    <source>
        <dbReference type="ARBA" id="ARBA00022630"/>
    </source>
</evidence>
<keyword evidence="11" id="KW-1185">Reference proteome</keyword>
<dbReference type="InterPro" id="IPR004136">
    <property type="entry name" value="NMO"/>
</dbReference>
<evidence type="ECO:0000256" key="5">
    <source>
        <dbReference type="ARBA" id="ARBA00022643"/>
    </source>
</evidence>
<sequence>MQGQEIIKRIGLDWPIFQAPMAGVSTPEMAAAVSEAGGLGALGIGAATVDTAREMIQKTRELTQKPFNINVFCHRPAQADPALEAGWLAQMAPLFARFGASPPKSLNEIYTSFCSDSAAQQMLLAEAPAVVSFHFGLPDAEIIQGLKSKGVFLMATATSLNEALVIQAAGVDAVVAQGWEAGGHRGLFDPDAPDAGLKTHDLTAELVAGLSIPVVAAGGMMTGGDIAAALRLGASAAQLGTAFVGCDESQADGGYRQALAAATAGQTQMTAEISGRAARCLKNGFTAWAETQTTTSIPDYPIAYDAGKALNAAAKLAGETGFGAQWAGTGAAQSRAMASGDLMALLVQEMQAALREA</sequence>
<reference evidence="10 11" key="1">
    <citation type="submission" date="2024-04" db="EMBL/GenBank/DDBJ databases">
        <title>Draft genome sequence of Pseudophaeobacter arcticus NBRC 116598.</title>
        <authorList>
            <person name="Miyakawa T."/>
            <person name="Kusuya Y."/>
            <person name="Miura T."/>
        </authorList>
    </citation>
    <scope>NUCLEOTIDE SEQUENCE [LARGE SCALE GENOMIC DNA]</scope>
    <source>
        <strain evidence="10 11">SU-CL00105</strain>
    </source>
</reference>
<proteinExistence type="inferred from homology"/>
<dbReference type="Pfam" id="PF03060">
    <property type="entry name" value="NMO"/>
    <property type="match status" value="1"/>
</dbReference>
<dbReference type="RefSeq" id="WP_353400267.1">
    <property type="nucleotide sequence ID" value="NZ_BAABWU010000008.1"/>
</dbReference>
<dbReference type="CDD" id="cd04730">
    <property type="entry name" value="NPD_like"/>
    <property type="match status" value="1"/>
</dbReference>
<dbReference type="InterPro" id="IPR013785">
    <property type="entry name" value="Aldolase_TIM"/>
</dbReference>
<dbReference type="EMBL" id="BAABWU010000008">
    <property type="protein sequence ID" value="GAA6196907.1"/>
    <property type="molecule type" value="Genomic_DNA"/>
</dbReference>
<evidence type="ECO:0000256" key="9">
    <source>
        <dbReference type="ARBA" id="ARBA00049401"/>
    </source>
</evidence>
<comment type="similarity">
    <text evidence="2">Belongs to the nitronate monooxygenase family. NMO class I subfamily.</text>
</comment>
<name>A0ABQ0AM23_9RHOB</name>
<evidence type="ECO:0000256" key="2">
    <source>
        <dbReference type="ARBA" id="ARBA00009881"/>
    </source>
</evidence>
<keyword evidence="7 10" id="KW-0503">Monooxygenase</keyword>
<gene>
    <name evidence="10" type="ORF">NBRC116598_23510</name>
</gene>
<dbReference type="GO" id="GO:0004497">
    <property type="term" value="F:monooxygenase activity"/>
    <property type="evidence" value="ECO:0007669"/>
    <property type="project" value="UniProtKB-KW"/>
</dbReference>
<dbReference type="PANTHER" id="PTHR42747:SF3">
    <property type="entry name" value="NITRONATE MONOOXYGENASE-RELATED"/>
    <property type="match status" value="1"/>
</dbReference>
<evidence type="ECO:0000313" key="10">
    <source>
        <dbReference type="EMBL" id="GAA6196907.1"/>
    </source>
</evidence>
<dbReference type="Proteomes" id="UP001441944">
    <property type="component" value="Unassembled WGS sequence"/>
</dbReference>
<accession>A0ABQ0AM23</accession>
<keyword evidence="3" id="KW-0216">Detoxification</keyword>
<evidence type="ECO:0000256" key="7">
    <source>
        <dbReference type="ARBA" id="ARBA00023033"/>
    </source>
</evidence>